<name>A0ACC2FNA5_DALPE</name>
<organism evidence="1 2">
    <name type="scientific">Dallia pectoralis</name>
    <name type="common">Alaska blackfish</name>
    <dbReference type="NCBI Taxonomy" id="75939"/>
    <lineage>
        <taxon>Eukaryota</taxon>
        <taxon>Metazoa</taxon>
        <taxon>Chordata</taxon>
        <taxon>Craniata</taxon>
        <taxon>Vertebrata</taxon>
        <taxon>Euteleostomi</taxon>
        <taxon>Actinopterygii</taxon>
        <taxon>Neopterygii</taxon>
        <taxon>Teleostei</taxon>
        <taxon>Protacanthopterygii</taxon>
        <taxon>Esociformes</taxon>
        <taxon>Umbridae</taxon>
        <taxon>Dallia</taxon>
    </lineage>
</organism>
<evidence type="ECO:0000313" key="2">
    <source>
        <dbReference type="Proteomes" id="UP001157502"/>
    </source>
</evidence>
<keyword evidence="2" id="KW-1185">Reference proteome</keyword>
<reference evidence="1" key="1">
    <citation type="submission" date="2021-05" db="EMBL/GenBank/DDBJ databases">
        <authorList>
            <person name="Pan Q."/>
            <person name="Jouanno E."/>
            <person name="Zahm M."/>
            <person name="Klopp C."/>
            <person name="Cabau C."/>
            <person name="Louis A."/>
            <person name="Berthelot C."/>
            <person name="Parey E."/>
            <person name="Roest Crollius H."/>
            <person name="Montfort J."/>
            <person name="Robinson-Rechavi M."/>
            <person name="Bouchez O."/>
            <person name="Lampietro C."/>
            <person name="Lopez Roques C."/>
            <person name="Donnadieu C."/>
            <person name="Postlethwait J."/>
            <person name="Bobe J."/>
            <person name="Dillon D."/>
            <person name="Chandos A."/>
            <person name="von Hippel F."/>
            <person name="Guiguen Y."/>
        </authorList>
    </citation>
    <scope>NUCLEOTIDE SEQUENCE</scope>
    <source>
        <strain evidence="1">YG-Jan2019</strain>
    </source>
</reference>
<protein>
    <submittedName>
        <fullName evidence="1">Uncharacterized protein</fullName>
    </submittedName>
</protein>
<dbReference type="Proteomes" id="UP001157502">
    <property type="component" value="Chromosome 24"/>
</dbReference>
<comment type="caution">
    <text evidence="1">The sequence shown here is derived from an EMBL/GenBank/DDBJ whole genome shotgun (WGS) entry which is preliminary data.</text>
</comment>
<evidence type="ECO:0000313" key="1">
    <source>
        <dbReference type="EMBL" id="KAJ7992848.1"/>
    </source>
</evidence>
<proteinExistence type="predicted"/>
<sequence>MDVSVGIHPSPSPPVNWQYLLSASKMNAAARPDRGGQLDKNARSHRRDNSQGFGCKLQELHMRWSHNAIFPGTPDAVNKGVREGWGVGVVYSQITSR</sequence>
<gene>
    <name evidence="1" type="ORF">DPEC_G00266290</name>
</gene>
<accession>A0ACC2FNA5</accession>
<dbReference type="EMBL" id="CM055751">
    <property type="protein sequence ID" value="KAJ7992848.1"/>
    <property type="molecule type" value="Genomic_DNA"/>
</dbReference>